<gene>
    <name evidence="1" type="ORF">RRG08_010615</name>
</gene>
<dbReference type="Proteomes" id="UP001283361">
    <property type="component" value="Unassembled WGS sequence"/>
</dbReference>
<dbReference type="AlphaFoldDB" id="A0AAE1AMT6"/>
<sequence>MNTSSRSRNFMALVFIGISVLFLTAIVLNTRGATKSGPTLGSVHLPRRSYAHHARQLTSTEIDDVIQGNPSLSDWVRSLVEWCFCKLQHASTNYRRPELARRPAFG</sequence>
<reference evidence="1" key="1">
    <citation type="journal article" date="2023" name="G3 (Bethesda)">
        <title>A reference genome for the long-term kleptoplast-retaining sea slug Elysia crispata morphotype clarki.</title>
        <authorList>
            <person name="Eastman K.E."/>
            <person name="Pendleton A.L."/>
            <person name="Shaikh M.A."/>
            <person name="Suttiyut T."/>
            <person name="Ogas R."/>
            <person name="Tomko P."/>
            <person name="Gavelis G."/>
            <person name="Widhalm J.R."/>
            <person name="Wisecaver J.H."/>
        </authorList>
    </citation>
    <scope>NUCLEOTIDE SEQUENCE</scope>
    <source>
        <strain evidence="1">ECLA1</strain>
    </source>
</reference>
<proteinExistence type="predicted"/>
<protein>
    <submittedName>
        <fullName evidence="1">Uncharacterized protein</fullName>
    </submittedName>
</protein>
<evidence type="ECO:0000313" key="1">
    <source>
        <dbReference type="EMBL" id="KAK3790568.1"/>
    </source>
</evidence>
<accession>A0AAE1AMT6</accession>
<organism evidence="1 2">
    <name type="scientific">Elysia crispata</name>
    <name type="common">lettuce slug</name>
    <dbReference type="NCBI Taxonomy" id="231223"/>
    <lineage>
        <taxon>Eukaryota</taxon>
        <taxon>Metazoa</taxon>
        <taxon>Spiralia</taxon>
        <taxon>Lophotrochozoa</taxon>
        <taxon>Mollusca</taxon>
        <taxon>Gastropoda</taxon>
        <taxon>Heterobranchia</taxon>
        <taxon>Euthyneura</taxon>
        <taxon>Panpulmonata</taxon>
        <taxon>Sacoglossa</taxon>
        <taxon>Placobranchoidea</taxon>
        <taxon>Plakobranchidae</taxon>
        <taxon>Elysia</taxon>
    </lineage>
</organism>
<dbReference type="EMBL" id="JAWDGP010001538">
    <property type="protein sequence ID" value="KAK3790568.1"/>
    <property type="molecule type" value="Genomic_DNA"/>
</dbReference>
<comment type="caution">
    <text evidence="1">The sequence shown here is derived from an EMBL/GenBank/DDBJ whole genome shotgun (WGS) entry which is preliminary data.</text>
</comment>
<keyword evidence="2" id="KW-1185">Reference proteome</keyword>
<evidence type="ECO:0000313" key="2">
    <source>
        <dbReference type="Proteomes" id="UP001283361"/>
    </source>
</evidence>
<name>A0AAE1AMT6_9GAST</name>